<dbReference type="PANTHER" id="PTHR34351:SF2">
    <property type="entry name" value="DUF58 DOMAIN-CONTAINING PROTEIN"/>
    <property type="match status" value="1"/>
</dbReference>
<dbReference type="InterPro" id="IPR002881">
    <property type="entry name" value="DUF58"/>
</dbReference>
<keyword evidence="1" id="KW-1133">Transmembrane helix</keyword>
<keyword evidence="1" id="KW-0472">Membrane</keyword>
<organism evidence="3 4">
    <name type="scientific">Pseudobutyrivibrio ruminis</name>
    <dbReference type="NCBI Taxonomy" id="46206"/>
    <lineage>
        <taxon>Bacteria</taxon>
        <taxon>Bacillati</taxon>
        <taxon>Bacillota</taxon>
        <taxon>Clostridia</taxon>
        <taxon>Lachnospirales</taxon>
        <taxon>Lachnospiraceae</taxon>
        <taxon>Pseudobutyrivibrio</taxon>
    </lineage>
</organism>
<feature type="transmembrane region" description="Helical" evidence="1">
    <location>
        <begin position="34"/>
        <end position="52"/>
    </location>
</feature>
<accession>A0A927YP15</accession>
<gene>
    <name evidence="3" type="ORF">E7272_13180</name>
</gene>
<proteinExistence type="predicted"/>
<keyword evidence="1" id="KW-0812">Transmembrane</keyword>
<evidence type="ECO:0000259" key="2">
    <source>
        <dbReference type="Pfam" id="PF01882"/>
    </source>
</evidence>
<feature type="domain" description="DUF58" evidence="2">
    <location>
        <begin position="199"/>
        <end position="264"/>
    </location>
</feature>
<sequence>MKVEIRKWRVAIYGLALAASVVFVSFYGGPLPYVLMYAMVLLLPVSIVYTIINYMNLKVYQEIDTVKVTKGELHNYRATIENAFIFPVYKLGIYLYEDRCIMESLTGDLVYSLNSKEKIELKSEIKCKYAGAYDIGIEKISLEDPFGIYKVILDVPYKFRAVVSPQITDMASKAIEIENIFNNRGLSSDNLVQEIPGSDIRPYVPGDSFHSINWKLSAKIGDIMVRIPDNMERQTVTMLLLADEKEEDKYTITALKRRDYFLEFIVSAAWYFASEDMPVKFIYPAGRISQFTVDSKKSFSEFYSIVADGIFYNSPGVYKDLKNTLNDQGKGVYGEDTWIVVTENPKENEEFCRIY</sequence>
<dbReference type="Pfam" id="PF01882">
    <property type="entry name" value="DUF58"/>
    <property type="match status" value="1"/>
</dbReference>
<evidence type="ECO:0000313" key="4">
    <source>
        <dbReference type="Proteomes" id="UP000766246"/>
    </source>
</evidence>
<reference evidence="3" key="1">
    <citation type="submission" date="2019-04" db="EMBL/GenBank/DDBJ databases">
        <title>Evolution of Biomass-Degrading Anaerobic Consortia Revealed by Metagenomics.</title>
        <authorList>
            <person name="Peng X."/>
        </authorList>
    </citation>
    <scope>NUCLEOTIDE SEQUENCE</scope>
    <source>
        <strain evidence="3">SIG311</strain>
    </source>
</reference>
<dbReference type="PANTHER" id="PTHR34351">
    <property type="entry name" value="SLR1927 PROTEIN-RELATED"/>
    <property type="match status" value="1"/>
</dbReference>
<evidence type="ECO:0000256" key="1">
    <source>
        <dbReference type="SAM" id="Phobius"/>
    </source>
</evidence>
<dbReference type="AlphaFoldDB" id="A0A927YP15"/>
<dbReference type="EMBL" id="SVER01000050">
    <property type="protein sequence ID" value="MBE5920777.1"/>
    <property type="molecule type" value="Genomic_DNA"/>
</dbReference>
<name>A0A927YP15_9FIRM</name>
<comment type="caution">
    <text evidence="3">The sequence shown here is derived from an EMBL/GenBank/DDBJ whole genome shotgun (WGS) entry which is preliminary data.</text>
</comment>
<dbReference type="Proteomes" id="UP000766246">
    <property type="component" value="Unassembled WGS sequence"/>
</dbReference>
<feature type="transmembrane region" description="Helical" evidence="1">
    <location>
        <begin position="12"/>
        <end position="28"/>
    </location>
</feature>
<evidence type="ECO:0000313" key="3">
    <source>
        <dbReference type="EMBL" id="MBE5920777.1"/>
    </source>
</evidence>
<protein>
    <submittedName>
        <fullName evidence="3">DUF58 domain-containing protein</fullName>
    </submittedName>
</protein>